<keyword evidence="3" id="KW-1185">Reference proteome</keyword>
<feature type="region of interest" description="Disordered" evidence="1">
    <location>
        <begin position="1"/>
        <end position="29"/>
    </location>
</feature>
<reference evidence="3" key="1">
    <citation type="submission" date="2016-08" db="EMBL/GenBank/DDBJ databases">
        <authorList>
            <person name="Merda D."/>
            <person name="Briand M."/>
            <person name="Taghouti G."/>
            <person name="Carrere S."/>
            <person name="Gouzy J."/>
            <person name="Portier P."/>
            <person name="Jacques M.-A."/>
            <person name="Fischer-Le Saux M."/>
        </authorList>
    </citation>
    <scope>NUCLEOTIDE SEQUENCE [LARGE SCALE GENOMIC DNA]</scope>
    <source>
        <strain evidence="3">CFBP4643</strain>
    </source>
</reference>
<accession>A0A2S7D3M8</accession>
<evidence type="ECO:0000313" key="2">
    <source>
        <dbReference type="EMBL" id="PPU68445.1"/>
    </source>
</evidence>
<dbReference type="AlphaFoldDB" id="A0A2S7D3M8"/>
<evidence type="ECO:0000313" key="3">
    <source>
        <dbReference type="Proteomes" id="UP000238191"/>
    </source>
</evidence>
<evidence type="ECO:0000256" key="1">
    <source>
        <dbReference type="SAM" id="MobiDB-lite"/>
    </source>
</evidence>
<dbReference type="Proteomes" id="UP000238191">
    <property type="component" value="Unassembled WGS sequence"/>
</dbReference>
<organism evidence="2 3">
    <name type="scientific">Xanthomonas pisi</name>
    <dbReference type="NCBI Taxonomy" id="56457"/>
    <lineage>
        <taxon>Bacteria</taxon>
        <taxon>Pseudomonadati</taxon>
        <taxon>Pseudomonadota</taxon>
        <taxon>Gammaproteobacteria</taxon>
        <taxon>Lysobacterales</taxon>
        <taxon>Lysobacteraceae</taxon>
        <taxon>Xanthomonas</taxon>
    </lineage>
</organism>
<sequence length="70" mass="7683">MPQLSGGEARARHGPYASFSTPQPPRDRPMHAALGAVRRLPLRPGVRTRTLTNPKKSFQNNAFKMACGLL</sequence>
<name>A0A2S7D3M8_9XANT</name>
<proteinExistence type="predicted"/>
<comment type="caution">
    <text evidence="2">The sequence shown here is derived from an EMBL/GenBank/DDBJ whole genome shotgun (WGS) entry which is preliminary data.</text>
</comment>
<dbReference type="EMBL" id="MDEI01000007">
    <property type="protein sequence ID" value="PPU68445.1"/>
    <property type="molecule type" value="Genomic_DNA"/>
</dbReference>
<gene>
    <name evidence="2" type="ORF">XpiCFBP4643_10465</name>
</gene>
<protein>
    <submittedName>
        <fullName evidence="2">Uncharacterized protein</fullName>
    </submittedName>
</protein>